<reference evidence="4 5" key="1">
    <citation type="submission" date="2023-07" db="EMBL/GenBank/DDBJ databases">
        <title>Comparative genomics of wheat-associated soil bacteria to identify genetic determinants of phenazine resistance.</title>
        <authorList>
            <person name="Mouncey N."/>
        </authorList>
    </citation>
    <scope>NUCLEOTIDE SEQUENCE [LARGE SCALE GENOMIC DNA]</scope>
    <source>
        <strain evidence="4 5">V2I4</strain>
    </source>
</reference>
<evidence type="ECO:0000259" key="3">
    <source>
        <dbReference type="Pfam" id="PF12697"/>
    </source>
</evidence>
<keyword evidence="5" id="KW-1185">Reference proteome</keyword>
<dbReference type="EMBL" id="JAUSZI010000002">
    <property type="protein sequence ID" value="MDQ1032394.1"/>
    <property type="molecule type" value="Genomic_DNA"/>
</dbReference>
<dbReference type="SUPFAM" id="SSF53474">
    <property type="entry name" value="alpha/beta-Hydrolases"/>
    <property type="match status" value="1"/>
</dbReference>
<dbReference type="InterPro" id="IPR029058">
    <property type="entry name" value="AB_hydrolase_fold"/>
</dbReference>
<comment type="caution">
    <text evidence="4">The sequence shown here is derived from an EMBL/GenBank/DDBJ whole genome shotgun (WGS) entry which is preliminary data.</text>
</comment>
<keyword evidence="1" id="KW-0378">Hydrolase</keyword>
<dbReference type="InterPro" id="IPR000073">
    <property type="entry name" value="AB_hydrolase_1"/>
</dbReference>
<dbReference type="Gene3D" id="3.40.50.1820">
    <property type="entry name" value="alpha/beta hydrolase"/>
    <property type="match status" value="1"/>
</dbReference>
<evidence type="ECO:0000313" key="4">
    <source>
        <dbReference type="EMBL" id="MDQ1032394.1"/>
    </source>
</evidence>
<protein>
    <submittedName>
        <fullName evidence="4">Pimeloyl-ACP methyl ester carboxylesterase</fullName>
    </submittedName>
</protein>
<sequence>MSTIAVKAAQLRSGLVLPYAEAGYPDGLPVVFVHGFADSWWTFEPLLRRLPAAVHGYAPTQRGHGDAERPPDGYGPEDFAGDLVEFLDAAGIGRAVLVGASSGGVAARMVAGSHPDRVAGLVLVGVPATLADKPGITALWEKVQALEDPVPRAFAEDLLGDLASRPLGRGLLATMAEENLKVPARVWQETMRGLLEADLAATLRGILVPTLVLWGDADSVLPRADQQRILDAIHGSALVVYEGAGHLLYWEEPERVVQDVVGFAARVLPARPDGDAPGRAGRPPSPGDGGGPSA</sequence>
<evidence type="ECO:0000256" key="2">
    <source>
        <dbReference type="SAM" id="MobiDB-lite"/>
    </source>
</evidence>
<name>A0ABU0TC77_9ACTN</name>
<evidence type="ECO:0000256" key="1">
    <source>
        <dbReference type="ARBA" id="ARBA00022801"/>
    </source>
</evidence>
<dbReference type="PANTHER" id="PTHR43798">
    <property type="entry name" value="MONOACYLGLYCEROL LIPASE"/>
    <property type="match status" value="1"/>
</dbReference>
<dbReference type="RefSeq" id="WP_307529136.1">
    <property type="nucleotide sequence ID" value="NZ_JAUSZI010000002.1"/>
</dbReference>
<organism evidence="4 5">
    <name type="scientific">Streptomyces umbrinus</name>
    <dbReference type="NCBI Taxonomy" id="67370"/>
    <lineage>
        <taxon>Bacteria</taxon>
        <taxon>Bacillati</taxon>
        <taxon>Actinomycetota</taxon>
        <taxon>Actinomycetes</taxon>
        <taxon>Kitasatosporales</taxon>
        <taxon>Streptomycetaceae</taxon>
        <taxon>Streptomyces</taxon>
        <taxon>Streptomyces phaeochromogenes group</taxon>
    </lineage>
</organism>
<feature type="compositionally biased region" description="Low complexity" evidence="2">
    <location>
        <begin position="269"/>
        <end position="282"/>
    </location>
</feature>
<dbReference type="PRINTS" id="PR00111">
    <property type="entry name" value="ABHYDROLASE"/>
</dbReference>
<evidence type="ECO:0000313" key="5">
    <source>
        <dbReference type="Proteomes" id="UP001230328"/>
    </source>
</evidence>
<dbReference type="InterPro" id="IPR050266">
    <property type="entry name" value="AB_hydrolase_sf"/>
</dbReference>
<gene>
    <name evidence="4" type="ORF">QF035_009976</name>
</gene>
<proteinExistence type="predicted"/>
<dbReference type="Proteomes" id="UP001230328">
    <property type="component" value="Unassembled WGS sequence"/>
</dbReference>
<dbReference type="PANTHER" id="PTHR43798:SF31">
    <property type="entry name" value="AB HYDROLASE SUPERFAMILY PROTEIN YCLE"/>
    <property type="match status" value="1"/>
</dbReference>
<feature type="region of interest" description="Disordered" evidence="2">
    <location>
        <begin position="269"/>
        <end position="294"/>
    </location>
</feature>
<accession>A0ABU0TC77</accession>
<feature type="domain" description="AB hydrolase-1" evidence="3">
    <location>
        <begin position="30"/>
        <end position="258"/>
    </location>
</feature>
<dbReference type="Pfam" id="PF12697">
    <property type="entry name" value="Abhydrolase_6"/>
    <property type="match status" value="1"/>
</dbReference>